<gene>
    <name evidence="3" type="primary">I1RI73</name>
</gene>
<keyword evidence="2" id="KW-0812">Transmembrane</keyword>
<keyword evidence="2" id="KW-1133">Transmembrane helix</keyword>
<evidence type="ECO:0000256" key="1">
    <source>
        <dbReference type="SAM" id="MobiDB-lite"/>
    </source>
</evidence>
<feature type="compositionally biased region" description="Low complexity" evidence="1">
    <location>
        <begin position="178"/>
        <end position="198"/>
    </location>
</feature>
<feature type="region of interest" description="Disordered" evidence="1">
    <location>
        <begin position="1"/>
        <end position="25"/>
    </location>
</feature>
<evidence type="ECO:0000256" key="2">
    <source>
        <dbReference type="SAM" id="Phobius"/>
    </source>
</evidence>
<evidence type="ECO:0000313" key="3">
    <source>
        <dbReference type="EMBL" id="VWP01572.1"/>
    </source>
</evidence>
<dbReference type="EMBL" id="LR729482">
    <property type="protein sequence ID" value="VWP01572.1"/>
    <property type="molecule type" value="Genomic_DNA"/>
</dbReference>
<sequence>MVYSRTATGTRPTSPSSKTRRRWWSPSRSSSTIAASDFMHGPRLVSHLTRAHAAYFWFSMYLVEAALVPLIVSRPSLVFSVPIPIPIPILPLLPPFCGYQHPVAGLPTDTKATDDARSGGQAIYPTAIIILVTLGNSCFEAAHSSANAPPAISLPLLIQSEASTTQTARDADADVEGSGSTTRRPSPSSSPVVAPGDPVDAKESVKESVLELELRNSLTMGRVCFRGGRWMVERRAERGTTMVRRCVRSNRGDRR</sequence>
<feature type="region of interest" description="Disordered" evidence="1">
    <location>
        <begin position="163"/>
        <end position="201"/>
    </location>
</feature>
<reference evidence="3" key="1">
    <citation type="submission" date="2019-10" db="EMBL/GenBank/DDBJ databases">
        <authorList>
            <person name="Nor Muhammad N."/>
        </authorList>
    </citation>
    <scope>NUCLEOTIDE SEQUENCE</scope>
</reference>
<feature type="transmembrane region" description="Helical" evidence="2">
    <location>
        <begin position="53"/>
        <end position="72"/>
    </location>
</feature>
<keyword evidence="2" id="KW-0472">Membrane</keyword>
<dbReference type="AlphaFoldDB" id="A0A5K1K5Y8"/>
<organism evidence="3">
    <name type="scientific">Ganoderma boninense</name>
    <dbReference type="NCBI Taxonomy" id="34458"/>
    <lineage>
        <taxon>Eukaryota</taxon>
        <taxon>Fungi</taxon>
        <taxon>Dikarya</taxon>
        <taxon>Basidiomycota</taxon>
        <taxon>Agaricomycotina</taxon>
        <taxon>Agaricomycetes</taxon>
        <taxon>Polyporales</taxon>
        <taxon>Polyporaceae</taxon>
        <taxon>Ganoderma</taxon>
    </lineage>
</organism>
<accession>A0A5K1K5Y8</accession>
<proteinExistence type="predicted"/>
<protein>
    <submittedName>
        <fullName evidence="3">Uncharacterized protein</fullName>
    </submittedName>
</protein>
<name>A0A5K1K5Y8_9APHY</name>